<dbReference type="OrthoDB" id="46159at2759"/>
<evidence type="ECO:0000259" key="6">
    <source>
        <dbReference type="Pfam" id="PF12348"/>
    </source>
</evidence>
<keyword evidence="8" id="KW-1185">Reference proteome</keyword>
<dbReference type="GO" id="GO:0051301">
    <property type="term" value="P:cell division"/>
    <property type="evidence" value="ECO:0007669"/>
    <property type="project" value="UniProtKB-KW"/>
</dbReference>
<protein>
    <recommendedName>
        <fullName evidence="6">CLASP N-terminal domain-containing protein</fullName>
    </recommendedName>
</protein>
<dbReference type="GO" id="GO:0005819">
    <property type="term" value="C:spindle"/>
    <property type="evidence" value="ECO:0007669"/>
    <property type="project" value="UniProtKB-SubCell"/>
</dbReference>
<evidence type="ECO:0000256" key="4">
    <source>
        <dbReference type="ARBA" id="ARBA00022701"/>
    </source>
</evidence>
<evidence type="ECO:0000256" key="5">
    <source>
        <dbReference type="ARBA" id="ARBA00022776"/>
    </source>
</evidence>
<evidence type="ECO:0000256" key="1">
    <source>
        <dbReference type="ARBA" id="ARBA00004186"/>
    </source>
</evidence>
<comment type="similarity">
    <text evidence="2">Belongs to the CLASP family.</text>
</comment>
<evidence type="ECO:0000256" key="2">
    <source>
        <dbReference type="ARBA" id="ARBA00009549"/>
    </source>
</evidence>
<gene>
    <name evidence="7" type="ORF">K503DRAFT_857119</name>
</gene>
<evidence type="ECO:0000256" key="3">
    <source>
        <dbReference type="ARBA" id="ARBA00022618"/>
    </source>
</evidence>
<dbReference type="GO" id="GO:0005874">
    <property type="term" value="C:microtubule"/>
    <property type="evidence" value="ECO:0007669"/>
    <property type="project" value="UniProtKB-KW"/>
</dbReference>
<dbReference type="InterPro" id="IPR016024">
    <property type="entry name" value="ARM-type_fold"/>
</dbReference>
<sequence>MSLPETEESCDTIQQGILQLTQLCNIGGCKFTTEMLAGIYSLSKPLNLAMKLEHTMLSSSAIQLVTTLSAGLGSSFKPLVSLFVPTLLRLCVQTENVPRRLAKACIFTLVNNTMAPRPSLLLYLVEFEESAALRLVAAEAILACLNSASFSVPNIELDTRARLIEDVIELSAQNDSADIRKVVKDLFDTYKVLFPDHAASFIIRIEPENVFAGHPNMIEE</sequence>
<dbReference type="InterPro" id="IPR024395">
    <property type="entry name" value="CLASP_N_dom"/>
</dbReference>
<accession>A0A1B7MZ05</accession>
<dbReference type="SUPFAM" id="SSF48371">
    <property type="entry name" value="ARM repeat"/>
    <property type="match status" value="1"/>
</dbReference>
<reference evidence="7 8" key="1">
    <citation type="submission" date="2016-06" db="EMBL/GenBank/DDBJ databases">
        <title>Comparative genomics of the ectomycorrhizal sister species Rhizopogon vinicolor and Rhizopogon vesiculosus (Basidiomycota: Boletales) reveals a divergence of the mating type B locus.</title>
        <authorList>
            <consortium name="DOE Joint Genome Institute"/>
            <person name="Mujic A.B."/>
            <person name="Kuo A."/>
            <person name="Tritt A."/>
            <person name="Lipzen A."/>
            <person name="Chen C."/>
            <person name="Johnson J."/>
            <person name="Sharma A."/>
            <person name="Barry K."/>
            <person name="Grigoriev I.V."/>
            <person name="Spatafora J.W."/>
        </authorList>
    </citation>
    <scope>NUCLEOTIDE SEQUENCE [LARGE SCALE GENOMIC DNA]</scope>
    <source>
        <strain evidence="7 8">AM-OR11-026</strain>
    </source>
</reference>
<feature type="domain" description="CLASP N-terminal" evidence="6">
    <location>
        <begin position="5"/>
        <end position="207"/>
    </location>
</feature>
<organism evidence="7 8">
    <name type="scientific">Rhizopogon vinicolor AM-OR11-026</name>
    <dbReference type="NCBI Taxonomy" id="1314800"/>
    <lineage>
        <taxon>Eukaryota</taxon>
        <taxon>Fungi</taxon>
        <taxon>Dikarya</taxon>
        <taxon>Basidiomycota</taxon>
        <taxon>Agaricomycotina</taxon>
        <taxon>Agaricomycetes</taxon>
        <taxon>Agaricomycetidae</taxon>
        <taxon>Boletales</taxon>
        <taxon>Suillineae</taxon>
        <taxon>Rhizopogonaceae</taxon>
        <taxon>Rhizopogon</taxon>
    </lineage>
</organism>
<dbReference type="Gene3D" id="1.25.10.10">
    <property type="entry name" value="Leucine-rich Repeat Variant"/>
    <property type="match status" value="1"/>
</dbReference>
<dbReference type="InParanoid" id="A0A1B7MZ05"/>
<dbReference type="STRING" id="1314800.A0A1B7MZ05"/>
<keyword evidence="5" id="KW-0498">Mitosis</keyword>
<dbReference type="InterPro" id="IPR011989">
    <property type="entry name" value="ARM-like"/>
</dbReference>
<dbReference type="EMBL" id="KV448329">
    <property type="protein sequence ID" value="OAX37807.1"/>
    <property type="molecule type" value="Genomic_DNA"/>
</dbReference>
<name>A0A1B7MZ05_9AGAM</name>
<keyword evidence="4" id="KW-0493">Microtubule</keyword>
<comment type="subcellular location">
    <subcellularLocation>
        <location evidence="1">Cytoplasm</location>
        <location evidence="1">Cytoskeleton</location>
        <location evidence="1">Spindle</location>
    </subcellularLocation>
</comment>
<dbReference type="Proteomes" id="UP000092154">
    <property type="component" value="Unassembled WGS sequence"/>
</dbReference>
<evidence type="ECO:0000313" key="8">
    <source>
        <dbReference type="Proteomes" id="UP000092154"/>
    </source>
</evidence>
<keyword evidence="3" id="KW-0132">Cell division</keyword>
<proteinExistence type="inferred from homology"/>
<dbReference type="Pfam" id="PF12348">
    <property type="entry name" value="CLASP_N"/>
    <property type="match status" value="1"/>
</dbReference>
<evidence type="ECO:0000313" key="7">
    <source>
        <dbReference type="EMBL" id="OAX37807.1"/>
    </source>
</evidence>
<keyword evidence="5" id="KW-0131">Cell cycle</keyword>
<dbReference type="AlphaFoldDB" id="A0A1B7MZ05"/>